<gene>
    <name evidence="1" type="ORF">PDIGIT_LOCUS4953</name>
</gene>
<dbReference type="AlphaFoldDB" id="A0A9W4U9N8"/>
<comment type="caution">
    <text evidence="1">The sequence shown here is derived from an EMBL/GenBank/DDBJ whole genome shotgun (WGS) entry which is preliminary data.</text>
</comment>
<dbReference type="EMBL" id="CAOQHR010000003">
    <property type="protein sequence ID" value="CAI6331924.1"/>
    <property type="molecule type" value="Genomic_DNA"/>
</dbReference>
<protein>
    <submittedName>
        <fullName evidence="1">Uncharacterized protein</fullName>
    </submittedName>
</protein>
<dbReference type="PANTHER" id="PTHR14187">
    <property type="entry name" value="ALPHA KINASE/ELONGATION FACTOR 2 KINASE"/>
    <property type="match status" value="1"/>
</dbReference>
<sequence>MEHFFDLCVYQIVDLIRAHQRQIEDLGSGVRTKNVFLVGGFGESIYLQRQIMEHLNLAGFNLRIPDTSWTAVVRGAVICGIEKLSSQNLIRAKPCRHHYGINVQRLFNDAYHSREDAFKDPKSGLTFARGEVIWFLNKGDLVLSNTPLEIRRSINLHFSKDESRVKVIPIYRYSDDDRPSKFYSARKELTEVCSLSIDVSKVPSRDYVILHRMPKVFSLVIQLVLSLFEDRLTASVWRNQDKLLEEQDIMY</sequence>
<dbReference type="PANTHER" id="PTHR14187:SF5">
    <property type="entry name" value="HEAT SHOCK 70 KDA PROTEIN 12A"/>
    <property type="match status" value="1"/>
</dbReference>
<proteinExistence type="predicted"/>
<reference evidence="1" key="1">
    <citation type="submission" date="2023-01" db="EMBL/GenBank/DDBJ databases">
        <authorList>
            <person name="Van Ghelder C."/>
            <person name="Rancurel C."/>
        </authorList>
    </citation>
    <scope>NUCLEOTIDE SEQUENCE</scope>
    <source>
        <strain evidence="1">CNCM I-4278</strain>
    </source>
</reference>
<evidence type="ECO:0000313" key="2">
    <source>
        <dbReference type="Proteomes" id="UP001152607"/>
    </source>
</evidence>
<evidence type="ECO:0000313" key="1">
    <source>
        <dbReference type="EMBL" id="CAI6331924.1"/>
    </source>
</evidence>
<dbReference type="OrthoDB" id="2963168at2759"/>
<accession>A0A9W4U9N8</accession>
<dbReference type="InterPro" id="IPR043129">
    <property type="entry name" value="ATPase_NBD"/>
</dbReference>
<dbReference type="SUPFAM" id="SSF53067">
    <property type="entry name" value="Actin-like ATPase domain"/>
    <property type="match status" value="1"/>
</dbReference>
<dbReference type="Proteomes" id="UP001152607">
    <property type="component" value="Unassembled WGS sequence"/>
</dbReference>
<name>A0A9W4U9N8_9PLEO</name>
<organism evidence="1 2">
    <name type="scientific">Periconia digitata</name>
    <dbReference type="NCBI Taxonomy" id="1303443"/>
    <lineage>
        <taxon>Eukaryota</taxon>
        <taxon>Fungi</taxon>
        <taxon>Dikarya</taxon>
        <taxon>Ascomycota</taxon>
        <taxon>Pezizomycotina</taxon>
        <taxon>Dothideomycetes</taxon>
        <taxon>Pleosporomycetidae</taxon>
        <taxon>Pleosporales</taxon>
        <taxon>Massarineae</taxon>
        <taxon>Periconiaceae</taxon>
        <taxon>Periconia</taxon>
    </lineage>
</organism>
<keyword evidence="2" id="KW-1185">Reference proteome</keyword>